<comment type="caution">
    <text evidence="3">The sequence shown here is derived from an EMBL/GenBank/DDBJ whole genome shotgun (WGS) entry which is preliminary data.</text>
</comment>
<keyword evidence="4" id="KW-1185">Reference proteome</keyword>
<evidence type="ECO:0000313" key="3">
    <source>
        <dbReference type="EMBL" id="MBN3294262.1"/>
    </source>
</evidence>
<organism evidence="3 4">
    <name type="scientific">Polypterus senegalus</name>
    <name type="common">Senegal bichir</name>
    <dbReference type="NCBI Taxonomy" id="55291"/>
    <lineage>
        <taxon>Eukaryota</taxon>
        <taxon>Metazoa</taxon>
        <taxon>Chordata</taxon>
        <taxon>Craniata</taxon>
        <taxon>Vertebrata</taxon>
        <taxon>Euteleostomi</taxon>
        <taxon>Actinopterygii</taxon>
        <taxon>Polypteriformes</taxon>
        <taxon>Polypteridae</taxon>
        <taxon>Polypterus</taxon>
    </lineage>
</organism>
<name>A0ABS2Z831_POLSE</name>
<feature type="non-terminal residue" evidence="3">
    <location>
        <position position="1"/>
    </location>
</feature>
<feature type="domain" description="PiggyBac transposable element-derived protein" evidence="2">
    <location>
        <begin position="316"/>
        <end position="616"/>
    </location>
</feature>
<evidence type="ECO:0000256" key="1">
    <source>
        <dbReference type="SAM" id="MobiDB-lite"/>
    </source>
</evidence>
<accession>A0ABS2Z831</accession>
<feature type="compositionally biased region" description="Acidic residues" evidence="1">
    <location>
        <begin position="212"/>
        <end position="230"/>
    </location>
</feature>
<reference evidence="3" key="1">
    <citation type="journal article" date="2021" name="Cell">
        <title>Tracing the genetic footprints of vertebrate landing in non-teleost ray-finned fishes.</title>
        <authorList>
            <person name="Bi X."/>
            <person name="Wang K."/>
            <person name="Yang L."/>
            <person name="Pan H."/>
            <person name="Jiang H."/>
            <person name="Wei Q."/>
            <person name="Fang M."/>
            <person name="Yu H."/>
            <person name="Zhu C."/>
            <person name="Cai Y."/>
            <person name="He Y."/>
            <person name="Gan X."/>
            <person name="Zeng H."/>
            <person name="Yu D."/>
            <person name="Zhu Y."/>
            <person name="Jiang H."/>
            <person name="Qiu Q."/>
            <person name="Yang H."/>
            <person name="Zhang Y.E."/>
            <person name="Wang W."/>
            <person name="Zhu M."/>
            <person name="He S."/>
            <person name="Zhang G."/>
        </authorList>
    </citation>
    <scope>NUCLEOTIDE SEQUENCE</scope>
    <source>
        <strain evidence="3">Bchr_001</strain>
    </source>
</reference>
<dbReference type="EMBL" id="JAAWVN010025880">
    <property type="protein sequence ID" value="MBN3294262.1"/>
    <property type="molecule type" value="Genomic_DNA"/>
</dbReference>
<dbReference type="PANTHER" id="PTHR46599">
    <property type="entry name" value="PIGGYBAC TRANSPOSABLE ELEMENT-DERIVED PROTEIN 4"/>
    <property type="match status" value="1"/>
</dbReference>
<feature type="non-terminal residue" evidence="3">
    <location>
        <position position="672"/>
    </location>
</feature>
<proteinExistence type="predicted"/>
<evidence type="ECO:0000259" key="2">
    <source>
        <dbReference type="Pfam" id="PF13843"/>
    </source>
</evidence>
<protein>
    <submittedName>
        <fullName evidence="3">PGBD4 protein</fullName>
    </submittedName>
</protein>
<dbReference type="Pfam" id="PF13843">
    <property type="entry name" value="DDE_Tnp_1_7"/>
    <property type="match status" value="1"/>
</dbReference>
<dbReference type="Proteomes" id="UP001166052">
    <property type="component" value="Unassembled WGS sequence"/>
</dbReference>
<dbReference type="InterPro" id="IPR029526">
    <property type="entry name" value="PGBD"/>
</dbReference>
<gene>
    <name evidence="3" type="primary">Pgbd4_5</name>
    <name evidence="3" type="ORF">GTO92_0006633</name>
</gene>
<dbReference type="PANTHER" id="PTHR46599:SF6">
    <property type="entry name" value="DUAL SPECIFICITY PHOSPHATASE 26"/>
    <property type="match status" value="1"/>
</dbReference>
<evidence type="ECO:0000313" key="4">
    <source>
        <dbReference type="Proteomes" id="UP001166052"/>
    </source>
</evidence>
<sequence>MEMYRAVQEPLVKEYKSEEGPSRAWSNVEERENSTLNMFGIKDRSIGIKEEGCEWGAFRFKEDSQQMYEYNGMQNLGSVISMKTEDLKSEFVSQDLSPNEEVMALASTLSRPCSLQGQSVHVKIEPLTRNMIEMASSSRPPAEVPPLLPQAPLLNAGTQLEQQHNAFHTTLRDKDMTASHPNHSSKMNAKKALEMLQNMDFADSDGGPDINFDLDSDSSSDSESESDLECASEPAPVADAVASQPPRHKRARMETLEPISISSGRKEKARDGTVWTLQAVGKESRVRRRPGHYVFTDTAGPTKHTREKISSRLDSFLCLCDMKMLTHIRDCTVAEAQKTDTAWDLTVDELMAFIALSYLRGVYGGKNMDMESYWSEKFGITFFKETMSRNRYRQIMKFLRFDNRETRQERLRTDKFAAISDTWHNFVQNCIKCYKPGQNITIDEQFFPTKCRCPFTQFMSSKPDKFGIKFWMATDLSSKYMLNAIPYLGRDDTRKPGERPSETVALRLVEPFTGKGRNVTVASRFTSLSLANKLLAKKMSLLGSMNKKRQEVPPSIKGNIQREPFLTTVMATGKAMLTVYTYKPKKSLCILSTMHAAVHISSDRKKKPDTLMDYNRTKLCRSLFAVCVFYKCNHYNFGRKRKFMLFYFIISLGWCGCARPNGKAVHGERRQS</sequence>
<feature type="region of interest" description="Disordered" evidence="1">
    <location>
        <begin position="200"/>
        <end position="256"/>
    </location>
</feature>